<accession>A0A165YZT7</accession>
<dbReference type="GO" id="GO:0005737">
    <property type="term" value="C:cytoplasm"/>
    <property type="evidence" value="ECO:0007669"/>
    <property type="project" value="TreeGrafter"/>
</dbReference>
<keyword evidence="2" id="KW-0053">Apoptosis</keyword>
<name>A0A165YZT7_9AGAM</name>
<dbReference type="PANTHER" id="PTHR48104">
    <property type="entry name" value="METACASPASE-4"/>
    <property type="match status" value="1"/>
</dbReference>
<dbReference type="Gene3D" id="3.40.50.12660">
    <property type="match status" value="1"/>
</dbReference>
<sequence length="340" mass="37466">MEIVTRRGVVWCRYISAVALCSPALESINVRDMHSMDPHLAVSHFSPMSLIRGQTDINPPTGPASPHTGSRKALLIGVKAVGIKEFEDLNAPHNDIEVIRNFLKAHGWDETNIITLADMEGWPQDAMPTKRNVVKHLKELAANATASDQLFVFIAGHGDQVPDTDDDEADGYDEAFVTCDGQHIIDDELFNILVKPLPTGCTLTALFDMCHSGTGLDLPYNLPGAYTGLSTSAGNTLSKHAMKLVLEPHPEKRKQSDGKVVLWAACSDEEFCQEATIKGREVGILTHTFTSLFDSKEFKTDPSYHNLLTLIRNKLQMHGVEQQVLISSSFDLDLKSTFNL</sequence>
<dbReference type="InterPro" id="IPR050452">
    <property type="entry name" value="Metacaspase"/>
</dbReference>
<dbReference type="GO" id="GO:0004197">
    <property type="term" value="F:cysteine-type endopeptidase activity"/>
    <property type="evidence" value="ECO:0007669"/>
    <property type="project" value="InterPro"/>
</dbReference>
<dbReference type="Pfam" id="PF00656">
    <property type="entry name" value="Peptidase_C14"/>
    <property type="match status" value="1"/>
</dbReference>
<dbReference type="Proteomes" id="UP000076798">
    <property type="component" value="Unassembled WGS sequence"/>
</dbReference>
<evidence type="ECO:0000313" key="6">
    <source>
        <dbReference type="Proteomes" id="UP000076798"/>
    </source>
</evidence>
<dbReference type="InterPro" id="IPR029030">
    <property type="entry name" value="Caspase-like_dom_sf"/>
</dbReference>
<feature type="domain" description="Peptidase C14 caspase" evidence="4">
    <location>
        <begin position="71"/>
        <end position="328"/>
    </location>
</feature>
<dbReference type="PANTHER" id="PTHR48104:SF30">
    <property type="entry name" value="METACASPASE-1"/>
    <property type="match status" value="1"/>
</dbReference>
<organism evidence="5 6">
    <name type="scientific">Sistotremastrum suecicum HHB10207 ss-3</name>
    <dbReference type="NCBI Taxonomy" id="1314776"/>
    <lineage>
        <taxon>Eukaryota</taxon>
        <taxon>Fungi</taxon>
        <taxon>Dikarya</taxon>
        <taxon>Basidiomycota</taxon>
        <taxon>Agaricomycotina</taxon>
        <taxon>Agaricomycetes</taxon>
        <taxon>Sistotremastrales</taxon>
        <taxon>Sistotremastraceae</taxon>
        <taxon>Sistotremastrum</taxon>
    </lineage>
</organism>
<dbReference type="AlphaFoldDB" id="A0A165YZT7"/>
<evidence type="ECO:0000256" key="1">
    <source>
        <dbReference type="ARBA" id="ARBA00009005"/>
    </source>
</evidence>
<comment type="similarity">
    <text evidence="1">Belongs to the peptidase C14B family.</text>
</comment>
<keyword evidence="3" id="KW-0788">Thiol protease</keyword>
<dbReference type="GO" id="GO:0006508">
    <property type="term" value="P:proteolysis"/>
    <property type="evidence" value="ECO:0007669"/>
    <property type="project" value="InterPro"/>
</dbReference>
<proteinExistence type="inferred from homology"/>
<dbReference type="GO" id="GO:0006915">
    <property type="term" value="P:apoptotic process"/>
    <property type="evidence" value="ECO:0007669"/>
    <property type="project" value="UniProtKB-KW"/>
</dbReference>
<dbReference type="InterPro" id="IPR011600">
    <property type="entry name" value="Pept_C14_caspase"/>
</dbReference>
<dbReference type="OrthoDB" id="3223806at2759"/>
<evidence type="ECO:0000313" key="5">
    <source>
        <dbReference type="EMBL" id="KZT33780.1"/>
    </source>
</evidence>
<evidence type="ECO:0000256" key="3">
    <source>
        <dbReference type="ARBA" id="ARBA00022807"/>
    </source>
</evidence>
<dbReference type="SUPFAM" id="SSF52129">
    <property type="entry name" value="Caspase-like"/>
    <property type="match status" value="1"/>
</dbReference>
<evidence type="ECO:0000259" key="4">
    <source>
        <dbReference type="Pfam" id="PF00656"/>
    </source>
</evidence>
<gene>
    <name evidence="5" type="ORF">SISSUDRAFT_1053796</name>
</gene>
<keyword evidence="3" id="KW-0645">Protease</keyword>
<keyword evidence="6" id="KW-1185">Reference proteome</keyword>
<reference evidence="5 6" key="1">
    <citation type="journal article" date="2016" name="Mol. Biol. Evol.">
        <title>Comparative Genomics of Early-Diverging Mushroom-Forming Fungi Provides Insights into the Origins of Lignocellulose Decay Capabilities.</title>
        <authorList>
            <person name="Nagy L.G."/>
            <person name="Riley R."/>
            <person name="Tritt A."/>
            <person name="Adam C."/>
            <person name="Daum C."/>
            <person name="Floudas D."/>
            <person name="Sun H."/>
            <person name="Yadav J.S."/>
            <person name="Pangilinan J."/>
            <person name="Larsson K.H."/>
            <person name="Matsuura K."/>
            <person name="Barry K."/>
            <person name="Labutti K."/>
            <person name="Kuo R."/>
            <person name="Ohm R.A."/>
            <person name="Bhattacharya S.S."/>
            <person name="Shirouzu T."/>
            <person name="Yoshinaga Y."/>
            <person name="Martin F.M."/>
            <person name="Grigoriev I.V."/>
            <person name="Hibbett D.S."/>
        </authorList>
    </citation>
    <scope>NUCLEOTIDE SEQUENCE [LARGE SCALE GENOMIC DNA]</scope>
    <source>
        <strain evidence="5 6">HHB10207 ss-3</strain>
    </source>
</reference>
<protein>
    <recommendedName>
        <fullName evidence="4">Peptidase C14 caspase domain-containing protein</fullName>
    </recommendedName>
</protein>
<dbReference type="EMBL" id="KV428219">
    <property type="protein sequence ID" value="KZT33780.1"/>
    <property type="molecule type" value="Genomic_DNA"/>
</dbReference>
<evidence type="ECO:0000256" key="2">
    <source>
        <dbReference type="ARBA" id="ARBA00022703"/>
    </source>
</evidence>
<keyword evidence="3" id="KW-0378">Hydrolase</keyword>